<keyword evidence="6" id="KW-0812">Transmembrane</keyword>
<dbReference type="InterPro" id="IPR000917">
    <property type="entry name" value="Sulfatase_N"/>
</dbReference>
<comment type="similarity">
    <text evidence="1">Belongs to the sulfatase family.</text>
</comment>
<dbReference type="EMBL" id="KN714735">
    <property type="protein sequence ID" value="KUI59755.1"/>
    <property type="molecule type" value="Genomic_DNA"/>
</dbReference>
<protein>
    <submittedName>
        <fullName evidence="8">Arylsulfatase</fullName>
    </submittedName>
</protein>
<sequence>MASKKTFKNGYGTFSGVSELFTTKKSAEPTSSPDSSPANASADDSPQSSPSPAVADNPAGKQSRFCTRPLSRKAWILLIIMFSSVILAVGLLAGLLTREGHAKSASGRPNIVFIMADDQDRLLNSTDYMPALQRELFAKGTEFTHHYTTQALCCPSRSSILRGQQTHNTNITNVVAPGGAYNKWVLSGQDKDYLPHWLKAAGYRTEYVGKIMNGYGLSNYKETVKGWDYVDAVLEPYIDDYNSPVFSTNSGPPIYYEGFHQTDITRIKALHRLDYVTNHSEPFFMAITPFTPHIAYQQNKPSHRPIPLKRHFDLFPNVKVPQPPNFNPTDQYQEGKSGWVKWLAPMNESAIDFADFVYRSRLQALYGVDEIVNDVVAMLEEKGVADNTYIIYTSDNGYHLGQHRVPGGKSLFYNEDVNIPFIVRGPNVPQGVSSSIPGLHLDLAPTFLEIAGLPKSKWPGFFDGRSLLDQWHQPLNYNVTAPGQGNNKESINIEYWGLVGIEAPSAASLGAPFYNNTYKTIRTIGDEQNWAYAVWCNGHTELYNVSADPYELTNLARAYGGNTVSTEAQRVVNRLNALLMVTKSCEQDRCREPWSWLKPDDSTTLLSLTQAMDPAYDDFFANFQKVKFDTCLSIQKAENEGPYFPELDTLAGGGLGRAYRNATDVISGAPGARVITTSNYYGTEEQRHATLEDIRASSRFLTQAELTAT</sequence>
<dbReference type="OrthoDB" id="96314at2759"/>
<proteinExistence type="inferred from homology"/>
<dbReference type="GO" id="GO:0005539">
    <property type="term" value="F:glycosaminoglycan binding"/>
    <property type="evidence" value="ECO:0007669"/>
    <property type="project" value="TreeGrafter"/>
</dbReference>
<dbReference type="InterPro" id="IPR024607">
    <property type="entry name" value="Sulfatase_CS"/>
</dbReference>
<keyword evidence="2" id="KW-0732">Signal</keyword>
<dbReference type="Proteomes" id="UP000078576">
    <property type="component" value="Unassembled WGS sequence"/>
</dbReference>
<feature type="region of interest" description="Disordered" evidence="5">
    <location>
        <begin position="24"/>
        <end position="62"/>
    </location>
</feature>
<dbReference type="Pfam" id="PF00884">
    <property type="entry name" value="Sulfatase"/>
    <property type="match status" value="1"/>
</dbReference>
<dbReference type="STRING" id="694573.A0A194V752"/>
<feature type="domain" description="Sulfatase N-terminal" evidence="7">
    <location>
        <begin position="109"/>
        <end position="452"/>
    </location>
</feature>
<dbReference type="Gene3D" id="3.40.720.10">
    <property type="entry name" value="Alkaline Phosphatase, subunit A"/>
    <property type="match status" value="1"/>
</dbReference>
<dbReference type="InterPro" id="IPR017850">
    <property type="entry name" value="Alkaline_phosphatase_core_sf"/>
</dbReference>
<feature type="transmembrane region" description="Helical" evidence="6">
    <location>
        <begin position="74"/>
        <end position="96"/>
    </location>
</feature>
<dbReference type="PROSITE" id="PS00523">
    <property type="entry name" value="SULFATASE_1"/>
    <property type="match status" value="1"/>
</dbReference>
<evidence type="ECO:0000256" key="1">
    <source>
        <dbReference type="ARBA" id="ARBA00008779"/>
    </source>
</evidence>
<evidence type="ECO:0000259" key="7">
    <source>
        <dbReference type="Pfam" id="PF00884"/>
    </source>
</evidence>
<reference evidence="9" key="1">
    <citation type="submission" date="2014-12" db="EMBL/GenBank/DDBJ databases">
        <title>Genome Sequence of Valsa Canker Pathogens Uncovers a Specific Adaption of Colonization on Woody Bark.</title>
        <authorList>
            <person name="Yin Z."/>
            <person name="Liu H."/>
            <person name="Gao X."/>
            <person name="Li Z."/>
            <person name="Song N."/>
            <person name="Ke X."/>
            <person name="Dai Q."/>
            <person name="Wu Y."/>
            <person name="Sun Y."/>
            <person name="Xu J.-R."/>
            <person name="Kang Z.K."/>
            <person name="Wang L."/>
            <person name="Huang L."/>
        </authorList>
    </citation>
    <scope>NUCLEOTIDE SEQUENCE [LARGE SCALE GENOMIC DNA]</scope>
    <source>
        <strain evidence="9">SXYL134</strain>
    </source>
</reference>
<feature type="compositionally biased region" description="Low complexity" evidence="5">
    <location>
        <begin position="31"/>
        <end position="56"/>
    </location>
</feature>
<keyword evidence="4" id="KW-0325">Glycoprotein</keyword>
<dbReference type="CDD" id="cd16147">
    <property type="entry name" value="G6S"/>
    <property type="match status" value="1"/>
</dbReference>
<evidence type="ECO:0000256" key="6">
    <source>
        <dbReference type="SAM" id="Phobius"/>
    </source>
</evidence>
<evidence type="ECO:0000256" key="2">
    <source>
        <dbReference type="ARBA" id="ARBA00022729"/>
    </source>
</evidence>
<evidence type="ECO:0000256" key="5">
    <source>
        <dbReference type="SAM" id="MobiDB-lite"/>
    </source>
</evidence>
<evidence type="ECO:0000313" key="8">
    <source>
        <dbReference type="EMBL" id="KUI59755.1"/>
    </source>
</evidence>
<dbReference type="SUPFAM" id="SSF53649">
    <property type="entry name" value="Alkaline phosphatase-like"/>
    <property type="match status" value="1"/>
</dbReference>
<dbReference type="PANTHER" id="PTHR43108">
    <property type="entry name" value="N-ACETYLGLUCOSAMINE-6-SULFATASE FAMILY MEMBER"/>
    <property type="match status" value="1"/>
</dbReference>
<accession>A0A194V752</accession>
<evidence type="ECO:0000313" key="9">
    <source>
        <dbReference type="Proteomes" id="UP000078576"/>
    </source>
</evidence>
<keyword evidence="6" id="KW-0472">Membrane</keyword>
<dbReference type="GO" id="GO:0008449">
    <property type="term" value="F:N-acetylglucosamine-6-sulfatase activity"/>
    <property type="evidence" value="ECO:0007669"/>
    <property type="project" value="TreeGrafter"/>
</dbReference>
<dbReference type="PANTHER" id="PTHR43108:SF8">
    <property type="entry name" value="SD21168P"/>
    <property type="match status" value="1"/>
</dbReference>
<keyword evidence="9" id="KW-1185">Reference proteome</keyword>
<keyword evidence="3" id="KW-0378">Hydrolase</keyword>
<evidence type="ECO:0000256" key="4">
    <source>
        <dbReference type="ARBA" id="ARBA00023180"/>
    </source>
</evidence>
<keyword evidence="6" id="KW-1133">Transmembrane helix</keyword>
<evidence type="ECO:0000256" key="3">
    <source>
        <dbReference type="ARBA" id="ARBA00022801"/>
    </source>
</evidence>
<dbReference type="AlphaFoldDB" id="A0A194V752"/>
<gene>
    <name evidence="8" type="ORF">VP1G_06972</name>
</gene>
<name>A0A194V752_CYTMA</name>
<organism evidence="8 9">
    <name type="scientific">Cytospora mali</name>
    <name type="common">Apple Valsa canker fungus</name>
    <name type="synonym">Valsa mali</name>
    <dbReference type="NCBI Taxonomy" id="578113"/>
    <lineage>
        <taxon>Eukaryota</taxon>
        <taxon>Fungi</taxon>
        <taxon>Dikarya</taxon>
        <taxon>Ascomycota</taxon>
        <taxon>Pezizomycotina</taxon>
        <taxon>Sordariomycetes</taxon>
        <taxon>Sordariomycetidae</taxon>
        <taxon>Diaporthales</taxon>
        <taxon>Cytosporaceae</taxon>
        <taxon>Cytospora</taxon>
    </lineage>
</organism>